<evidence type="ECO:0000256" key="3">
    <source>
        <dbReference type="ARBA" id="ARBA00022692"/>
    </source>
</evidence>
<dbReference type="GO" id="GO:0005886">
    <property type="term" value="C:plasma membrane"/>
    <property type="evidence" value="ECO:0007669"/>
    <property type="project" value="TreeGrafter"/>
</dbReference>
<evidence type="ECO:0000256" key="8">
    <source>
        <dbReference type="ARBA" id="ARBA00023316"/>
    </source>
</evidence>
<proteinExistence type="inferred from homology"/>
<dbReference type="GO" id="GO:0031505">
    <property type="term" value="P:fungal-type cell wall organization"/>
    <property type="evidence" value="ECO:0007669"/>
    <property type="project" value="TreeGrafter"/>
</dbReference>
<feature type="transmembrane region" description="Helical" evidence="10">
    <location>
        <begin position="210"/>
        <end position="230"/>
    </location>
</feature>
<dbReference type="InterPro" id="IPR013320">
    <property type="entry name" value="ConA-like_dom_sf"/>
</dbReference>
<dbReference type="Gene3D" id="2.60.120.200">
    <property type="match status" value="2"/>
</dbReference>
<dbReference type="FunFam" id="2.60.120.200:FF:000259">
    <property type="entry name" value="Chromosome 9, whole genome shotgun sequence"/>
    <property type="match status" value="1"/>
</dbReference>
<evidence type="ECO:0000256" key="2">
    <source>
        <dbReference type="ARBA" id="ARBA00010962"/>
    </source>
</evidence>
<dbReference type="Proteomes" id="UP000559256">
    <property type="component" value="Unassembled WGS sequence"/>
</dbReference>
<dbReference type="PANTHER" id="PTHR31361:SF1">
    <property type="entry name" value="BETA-GLUCAN SYNTHESIS-ASSOCIATED PROTEIN KRE6-RELATED"/>
    <property type="match status" value="1"/>
</dbReference>
<comment type="similarity">
    <text evidence="2">Belongs to the SKN1/KRE6 family.</text>
</comment>
<evidence type="ECO:0000256" key="5">
    <source>
        <dbReference type="ARBA" id="ARBA00022989"/>
    </source>
</evidence>
<evidence type="ECO:0000256" key="6">
    <source>
        <dbReference type="ARBA" id="ARBA00023136"/>
    </source>
</evidence>
<accession>A0A8H5LMM3</accession>
<dbReference type="GO" id="GO:0006078">
    <property type="term" value="P:(1-&gt;6)-beta-D-glucan biosynthetic process"/>
    <property type="evidence" value="ECO:0007669"/>
    <property type="project" value="TreeGrafter"/>
</dbReference>
<keyword evidence="7" id="KW-0325">Glycoprotein</keyword>
<keyword evidence="4" id="KW-0735">Signal-anchor</keyword>
<keyword evidence="13" id="KW-1185">Reference proteome</keyword>
<evidence type="ECO:0000256" key="9">
    <source>
        <dbReference type="SAM" id="MobiDB-lite"/>
    </source>
</evidence>
<evidence type="ECO:0000256" key="1">
    <source>
        <dbReference type="ARBA" id="ARBA00004606"/>
    </source>
</evidence>
<comment type="subcellular location">
    <subcellularLocation>
        <location evidence="1">Membrane</location>
        <topology evidence="1">Single-pass type II membrane protein</topology>
    </subcellularLocation>
</comment>
<evidence type="ECO:0000256" key="7">
    <source>
        <dbReference type="ARBA" id="ARBA00023180"/>
    </source>
</evidence>
<protein>
    <recommendedName>
        <fullName evidence="11">GH16 domain-containing protein</fullName>
    </recommendedName>
</protein>
<dbReference type="GO" id="GO:0015926">
    <property type="term" value="F:glucosidase activity"/>
    <property type="evidence" value="ECO:0007669"/>
    <property type="project" value="TreeGrafter"/>
</dbReference>
<feature type="compositionally biased region" description="Polar residues" evidence="9">
    <location>
        <begin position="158"/>
        <end position="173"/>
    </location>
</feature>
<evidence type="ECO:0000259" key="11">
    <source>
        <dbReference type="PROSITE" id="PS51762"/>
    </source>
</evidence>
<reference evidence="12 13" key="1">
    <citation type="journal article" date="2020" name="ISME J.">
        <title>Uncovering the hidden diversity of litter-decomposition mechanisms in mushroom-forming fungi.</title>
        <authorList>
            <person name="Floudas D."/>
            <person name="Bentzer J."/>
            <person name="Ahren D."/>
            <person name="Johansson T."/>
            <person name="Persson P."/>
            <person name="Tunlid A."/>
        </authorList>
    </citation>
    <scope>NUCLEOTIDE SEQUENCE [LARGE SCALE GENOMIC DNA]</scope>
    <source>
        <strain evidence="12 13">CBS 291.85</strain>
    </source>
</reference>
<dbReference type="OrthoDB" id="412647at2759"/>
<evidence type="ECO:0000256" key="4">
    <source>
        <dbReference type="ARBA" id="ARBA00022968"/>
    </source>
</evidence>
<dbReference type="InterPro" id="IPR000757">
    <property type="entry name" value="Beta-glucanase-like"/>
</dbReference>
<dbReference type="EMBL" id="JAACJM010000034">
    <property type="protein sequence ID" value="KAF5363185.1"/>
    <property type="molecule type" value="Genomic_DNA"/>
</dbReference>
<keyword evidence="5 10" id="KW-1133">Transmembrane helix</keyword>
<keyword evidence="6 10" id="KW-0472">Membrane</keyword>
<dbReference type="InterPro" id="IPR005629">
    <property type="entry name" value="Skn1/Kre6/Sbg1"/>
</dbReference>
<organism evidence="12 13">
    <name type="scientific">Tetrapyrgos nigripes</name>
    <dbReference type="NCBI Taxonomy" id="182062"/>
    <lineage>
        <taxon>Eukaryota</taxon>
        <taxon>Fungi</taxon>
        <taxon>Dikarya</taxon>
        <taxon>Basidiomycota</taxon>
        <taxon>Agaricomycotina</taxon>
        <taxon>Agaricomycetes</taxon>
        <taxon>Agaricomycetidae</taxon>
        <taxon>Agaricales</taxon>
        <taxon>Marasmiineae</taxon>
        <taxon>Marasmiaceae</taxon>
        <taxon>Tetrapyrgos</taxon>
    </lineage>
</organism>
<dbReference type="SUPFAM" id="SSF49899">
    <property type="entry name" value="Concanavalin A-like lectins/glucanases"/>
    <property type="match status" value="1"/>
</dbReference>
<comment type="caution">
    <text evidence="12">The sequence shown here is derived from an EMBL/GenBank/DDBJ whole genome shotgun (WGS) entry which is preliminary data.</text>
</comment>
<feature type="region of interest" description="Disordered" evidence="9">
    <location>
        <begin position="91"/>
        <end position="141"/>
    </location>
</feature>
<name>A0A8H5LMM3_9AGAR</name>
<dbReference type="GO" id="GO:0005789">
    <property type="term" value="C:endoplasmic reticulum membrane"/>
    <property type="evidence" value="ECO:0007669"/>
    <property type="project" value="TreeGrafter"/>
</dbReference>
<evidence type="ECO:0000313" key="13">
    <source>
        <dbReference type="Proteomes" id="UP000559256"/>
    </source>
</evidence>
<keyword evidence="8" id="KW-0961">Cell wall biogenesis/degradation</keyword>
<feature type="compositionally biased region" description="Basic and acidic residues" evidence="9">
    <location>
        <begin position="182"/>
        <end position="195"/>
    </location>
</feature>
<evidence type="ECO:0000313" key="12">
    <source>
        <dbReference type="EMBL" id="KAF5363185.1"/>
    </source>
</evidence>
<dbReference type="Pfam" id="PF03935">
    <property type="entry name" value="SKN1_KRE6_Sbg1"/>
    <property type="match status" value="1"/>
</dbReference>
<sequence>MELTRLALKHAGSGSTDAESRPAGTEHLFGQDPRIFQQGFFNFFLIGIPDANGGYQDSCQAQDLLKSVLNLLRLFEIRICALLAQVPVPYPSSHHRPSTMEPGRPTYPNRIPSFNSSSGSEPEHGLLLPHPSSPFARNTNRVSGSSYLTESRSTISAKFSLTPDPNTWGSSIYPSDEPEPDDPLHDPDPKRDRLNDSGASLLSSRSFSNLGCLIILVLGLTALFLGYPLIVHFNRIEQSRNGGFNLGGINASGQIPEMRFASLIDPDTSSSEYTHKSFSGDKDLVLVFSDEFNTEGRSFYPGDDPYWEASDFHYWGTNNLEWYDPSSLITRNGSLEITLSRVANPESNHNLNYKGGLMTTWNKFCFTGGMFLASVTLPGASNVQGSVDVGKFRSGWAWSYFGLNGACASEASIFGLLTSSLPPFSPQWPYSYDACDVGTLPNQTLNGLPLAATQNGDEANGGVLSYLPGQRLSRCTCKGESHPGPIHKADGTYVGRSAPEIDVIEAQVSGGIGHVSQSGQWGPFNAEYEWLNTTDNYVIYDHDVVELNSYKGGVYQQAASAVAITNQDCYELQTGCSSIYGFEYVPGFDNAYITWINDNQASWTIYAAGLGVDSKVEISARPVPEEPMYLILNLGLSENFGAIDFEGLTFPTTMRVDWVRVYQHEDRINIGCDPEEYPIAAYINEYLEAYTNPNLTTWEQFNQPWLKNSLVDQC</sequence>
<feature type="domain" description="GH16" evidence="11">
    <location>
        <begin position="271"/>
        <end position="667"/>
    </location>
</feature>
<keyword evidence="3 10" id="KW-0812">Transmembrane</keyword>
<feature type="region of interest" description="Disordered" evidence="9">
    <location>
        <begin position="158"/>
        <end position="197"/>
    </location>
</feature>
<dbReference type="AlphaFoldDB" id="A0A8H5LMM3"/>
<gene>
    <name evidence="12" type="ORF">D9758_008336</name>
</gene>
<evidence type="ECO:0000256" key="10">
    <source>
        <dbReference type="SAM" id="Phobius"/>
    </source>
</evidence>
<dbReference type="PROSITE" id="PS51762">
    <property type="entry name" value="GH16_2"/>
    <property type="match status" value="1"/>
</dbReference>
<dbReference type="PANTHER" id="PTHR31361">
    <property type="entry name" value="BETA-GLUCAN SYNTHESIS-ASSOCIATED PROTEIN KRE6-RELATED"/>
    <property type="match status" value="1"/>
</dbReference>